<dbReference type="SUPFAM" id="SSF81653">
    <property type="entry name" value="Calcium ATPase, transduction domain A"/>
    <property type="match status" value="1"/>
</dbReference>
<dbReference type="EMBL" id="CAUEEQ010045564">
    <property type="protein sequence ID" value="CAJ0958410.1"/>
    <property type="molecule type" value="Genomic_DNA"/>
</dbReference>
<sequence>MGYKCRITCVKPLMTNRQRQKRLTWAKEKKIWTVAQWSKVFFQMEVNFAFHLADVLLLSSSEPNSLCYVETAELDGETNLKFKMSLDVTDTFLQKEQELSQFDGLVECEEPNNRLDKFVGTLFWRGTSSGLDNDKLLLRGCKIRNTQYCTGLVIFAGPDTKIMRNSGKTTLKRTKIDHLMNGMVYMIFVLLILCAAGLAIGETFWESNVNSGNMSWYLYDGYDYAPNYRDFSAFGDTSLF</sequence>
<dbReference type="Proteomes" id="UP001176940">
    <property type="component" value="Unassembled WGS sequence"/>
</dbReference>
<dbReference type="InterPro" id="IPR008250">
    <property type="entry name" value="ATPase_P-typ_transduc_dom_A_sf"/>
</dbReference>
<evidence type="ECO:0000313" key="2">
    <source>
        <dbReference type="EMBL" id="CAJ0958410.1"/>
    </source>
</evidence>
<dbReference type="PANTHER" id="PTHR24092">
    <property type="entry name" value="PROBABLE PHOSPHOLIPID-TRANSPORTING ATPASE"/>
    <property type="match status" value="1"/>
</dbReference>
<keyword evidence="1" id="KW-0812">Transmembrane</keyword>
<keyword evidence="1" id="KW-0472">Membrane</keyword>
<name>A0ABN9M719_9NEOB</name>
<comment type="caution">
    <text evidence="2">The sequence shown here is derived from an EMBL/GenBank/DDBJ whole genome shotgun (WGS) entry which is preliminary data.</text>
</comment>
<gene>
    <name evidence="2" type="ORF">RIMI_LOCUS16363477</name>
</gene>
<proteinExistence type="predicted"/>
<keyword evidence="3" id="KW-1185">Reference proteome</keyword>
<reference evidence="2" key="1">
    <citation type="submission" date="2023-07" db="EMBL/GenBank/DDBJ databases">
        <authorList>
            <person name="Stuckert A."/>
        </authorList>
    </citation>
    <scope>NUCLEOTIDE SEQUENCE</scope>
</reference>
<dbReference type="PANTHER" id="PTHR24092:SF48">
    <property type="entry name" value="PHOSPHOLIPID-TRANSPORTING ATPASE IC"/>
    <property type="match status" value="1"/>
</dbReference>
<protein>
    <submittedName>
        <fullName evidence="2">Uncharacterized protein</fullName>
    </submittedName>
</protein>
<keyword evidence="1" id="KW-1133">Transmembrane helix</keyword>
<organism evidence="2 3">
    <name type="scientific">Ranitomeya imitator</name>
    <name type="common">mimic poison frog</name>
    <dbReference type="NCBI Taxonomy" id="111125"/>
    <lineage>
        <taxon>Eukaryota</taxon>
        <taxon>Metazoa</taxon>
        <taxon>Chordata</taxon>
        <taxon>Craniata</taxon>
        <taxon>Vertebrata</taxon>
        <taxon>Euteleostomi</taxon>
        <taxon>Amphibia</taxon>
        <taxon>Batrachia</taxon>
        <taxon>Anura</taxon>
        <taxon>Neobatrachia</taxon>
        <taxon>Hyloidea</taxon>
        <taxon>Dendrobatidae</taxon>
        <taxon>Dendrobatinae</taxon>
        <taxon>Ranitomeya</taxon>
    </lineage>
</organism>
<feature type="transmembrane region" description="Helical" evidence="1">
    <location>
        <begin position="182"/>
        <end position="205"/>
    </location>
</feature>
<accession>A0ABN9M719</accession>
<evidence type="ECO:0000313" key="3">
    <source>
        <dbReference type="Proteomes" id="UP001176940"/>
    </source>
</evidence>
<evidence type="ECO:0000256" key="1">
    <source>
        <dbReference type="SAM" id="Phobius"/>
    </source>
</evidence>
<dbReference type="Gene3D" id="2.70.150.10">
    <property type="entry name" value="Calcium-transporting ATPase, cytoplasmic transduction domain A"/>
    <property type="match status" value="1"/>
</dbReference>